<feature type="region of interest" description="Disordered" evidence="1">
    <location>
        <begin position="16"/>
        <end position="74"/>
    </location>
</feature>
<dbReference type="EMBL" id="OA884131">
    <property type="protein sequence ID" value="CAD7280340.1"/>
    <property type="molecule type" value="Genomic_DNA"/>
</dbReference>
<dbReference type="OrthoDB" id="10679607at2759"/>
<feature type="region of interest" description="Disordered" evidence="1">
    <location>
        <begin position="114"/>
        <end position="140"/>
    </location>
</feature>
<reference evidence="2" key="1">
    <citation type="submission" date="2020-11" db="EMBL/GenBank/DDBJ databases">
        <authorList>
            <person name="Tran Van P."/>
        </authorList>
    </citation>
    <scope>NUCLEOTIDE SEQUENCE</scope>
</reference>
<dbReference type="PANTHER" id="PTHR21055">
    <property type="entry name" value="PROTEIN PHOSPHATASE 1 REGULATORY SUBUNIT 36"/>
    <property type="match status" value="1"/>
</dbReference>
<evidence type="ECO:0000256" key="1">
    <source>
        <dbReference type="SAM" id="MobiDB-lite"/>
    </source>
</evidence>
<organism evidence="2">
    <name type="scientific">Notodromas monacha</name>
    <dbReference type="NCBI Taxonomy" id="399045"/>
    <lineage>
        <taxon>Eukaryota</taxon>
        <taxon>Metazoa</taxon>
        <taxon>Ecdysozoa</taxon>
        <taxon>Arthropoda</taxon>
        <taxon>Crustacea</taxon>
        <taxon>Oligostraca</taxon>
        <taxon>Ostracoda</taxon>
        <taxon>Podocopa</taxon>
        <taxon>Podocopida</taxon>
        <taxon>Cypridocopina</taxon>
        <taxon>Cypridoidea</taxon>
        <taxon>Cyprididae</taxon>
        <taxon>Notodromas</taxon>
    </lineage>
</organism>
<protein>
    <submittedName>
        <fullName evidence="2">Uncharacterized protein</fullName>
    </submittedName>
</protein>
<keyword evidence="3" id="KW-1185">Reference proteome</keyword>
<evidence type="ECO:0000313" key="3">
    <source>
        <dbReference type="Proteomes" id="UP000678499"/>
    </source>
</evidence>
<dbReference type="AlphaFoldDB" id="A0A7R9BUQ4"/>
<gene>
    <name evidence="2" type="ORF">NMOB1V02_LOCUS8000</name>
</gene>
<feature type="compositionally biased region" description="Polar residues" evidence="1">
    <location>
        <begin position="48"/>
        <end position="58"/>
    </location>
</feature>
<feature type="compositionally biased region" description="Low complexity" evidence="1">
    <location>
        <begin position="30"/>
        <end position="47"/>
    </location>
</feature>
<dbReference type="PANTHER" id="PTHR21055:SF3">
    <property type="entry name" value="PROTEIN PHOSPHATASE 1 REGULATORY SUBUNIT 36"/>
    <property type="match status" value="1"/>
</dbReference>
<dbReference type="InterPro" id="IPR026142">
    <property type="entry name" value="Pro_pase_1_reg_su_36"/>
</dbReference>
<proteinExistence type="predicted"/>
<dbReference type="GO" id="GO:0019902">
    <property type="term" value="F:phosphatase binding"/>
    <property type="evidence" value="ECO:0007669"/>
    <property type="project" value="InterPro"/>
</dbReference>
<evidence type="ECO:0000313" key="2">
    <source>
        <dbReference type="EMBL" id="CAD7280340.1"/>
    </source>
</evidence>
<sequence>MSKELLKTLKSKLQTLKLPASEGSKENGWQRSNSNESPSPSRSQCSSAHNSETVSRFTTPRRLSKALSHASSQASKCTRLKREYGLETGAWVWDHESKTITFYTDHHLVAWDMPSTSRPSQLQQQQQQQQQQRSAGLPSSSLKFRRKEEMLKKISTSGAAQDPAISNRAIRRRGVVTLQDVKAVALLELADGGDLQQVTRHGMRKLVDMEASDKLLLSLINYFQFYQRGVVYKRRFRFERETTHIDSFFDIVTSFLALQWPKQAGNSQLKTLNKLRDQAEIYESTKYLYPFSEDTFGTLDEIFEKSYLVLKAYAMMVGGHNKDQHYRNCKEKLNTLLKKRGEDKRTFERQLNELKPTLESALQMASEDYRKILATGALYVIATEKLAKGSLPKNQYDFLFEYYIRFLSITVWIALERQDYESIQRETDSLFGCVWDPDKFRDPMKIHFKPNMSLNVSRLFIRHEESRSRRGSKTGQIFSVGPEAGKVGIIGQLCQQFNESLERTSKL</sequence>
<dbReference type="Proteomes" id="UP000678499">
    <property type="component" value="Unassembled WGS sequence"/>
</dbReference>
<dbReference type="EMBL" id="CAJPEX010002094">
    <property type="protein sequence ID" value="CAG0920492.1"/>
    <property type="molecule type" value="Genomic_DNA"/>
</dbReference>
<accession>A0A7R9BUQ4</accession>
<feature type="compositionally biased region" description="Low complexity" evidence="1">
    <location>
        <begin position="121"/>
        <end position="132"/>
    </location>
</feature>
<name>A0A7R9BUQ4_9CRUS</name>